<dbReference type="PROSITE" id="PS00463">
    <property type="entry name" value="ZN2_CY6_FUNGAL_1"/>
    <property type="match status" value="1"/>
</dbReference>
<dbReference type="CDD" id="cd12148">
    <property type="entry name" value="fungal_TF_MHR"/>
    <property type="match status" value="1"/>
</dbReference>
<dbReference type="SMART" id="SM00906">
    <property type="entry name" value="Fungal_trans"/>
    <property type="match status" value="1"/>
</dbReference>
<evidence type="ECO:0000313" key="6">
    <source>
        <dbReference type="EMBL" id="WPG97832.1"/>
    </source>
</evidence>
<dbReference type="InterPro" id="IPR001138">
    <property type="entry name" value="Zn2Cys6_DnaBD"/>
</dbReference>
<dbReference type="PROSITE" id="PS50048">
    <property type="entry name" value="ZN2_CY6_FUNGAL_2"/>
    <property type="match status" value="1"/>
</dbReference>
<name>A0AAQ3M0L0_9PEZI</name>
<dbReference type="SMART" id="SM00066">
    <property type="entry name" value="GAL4"/>
    <property type="match status" value="1"/>
</dbReference>
<evidence type="ECO:0000256" key="2">
    <source>
        <dbReference type="ARBA" id="ARBA00022723"/>
    </source>
</evidence>
<organism evidence="6 7">
    <name type="scientific">Acrodontium crateriforme</name>
    <dbReference type="NCBI Taxonomy" id="150365"/>
    <lineage>
        <taxon>Eukaryota</taxon>
        <taxon>Fungi</taxon>
        <taxon>Dikarya</taxon>
        <taxon>Ascomycota</taxon>
        <taxon>Pezizomycotina</taxon>
        <taxon>Dothideomycetes</taxon>
        <taxon>Dothideomycetidae</taxon>
        <taxon>Mycosphaerellales</taxon>
        <taxon>Teratosphaeriaceae</taxon>
        <taxon>Acrodontium</taxon>
    </lineage>
</organism>
<dbReference type="Proteomes" id="UP001303373">
    <property type="component" value="Chromosome 1"/>
</dbReference>
<feature type="domain" description="Zn(2)-C6 fungal-type" evidence="5">
    <location>
        <begin position="34"/>
        <end position="66"/>
    </location>
</feature>
<dbReference type="SUPFAM" id="SSF57701">
    <property type="entry name" value="Zn2/Cys6 DNA-binding domain"/>
    <property type="match status" value="1"/>
</dbReference>
<dbReference type="PANTHER" id="PTHR31001:SF40">
    <property type="entry name" value="ZN(II)2CYS6 TRANSCRIPTION FACTOR (EUROFUNG)"/>
    <property type="match status" value="1"/>
</dbReference>
<evidence type="ECO:0000259" key="5">
    <source>
        <dbReference type="PROSITE" id="PS50048"/>
    </source>
</evidence>
<dbReference type="GO" id="GO:0000981">
    <property type="term" value="F:DNA-binding transcription factor activity, RNA polymerase II-specific"/>
    <property type="evidence" value="ECO:0007669"/>
    <property type="project" value="InterPro"/>
</dbReference>
<dbReference type="GO" id="GO:0005634">
    <property type="term" value="C:nucleus"/>
    <property type="evidence" value="ECO:0007669"/>
    <property type="project" value="UniProtKB-SubCell"/>
</dbReference>
<accession>A0AAQ3M0L0</accession>
<dbReference type="AlphaFoldDB" id="A0AAQ3M0L0"/>
<proteinExistence type="predicted"/>
<comment type="subcellular location">
    <subcellularLocation>
        <location evidence="1">Nucleus</location>
    </subcellularLocation>
</comment>
<sequence>MSMTPEIVPAVNVHEIHSEGNRITKSRRNGQLFSCEPCRRNKLRCDHALPACGRCIKRGKSDACVYHPAPETKPRLPRNPVNKPRRTGVSLPDVSHRPSSNLSTHTFKSSSSSFNQVELGFLGPTSFSAIFTENEHRLEAGQGDMRGHAEPSIVVQERVTQGAEILQVVVNTLRQVKQIIRGRLAGFVGRVPEAVVEIWMEGMFSECDHFQDSSFEEFKPISHLIWRNTVESKGINSGMSFREWAEQCTGPGLRWEIIGIILTLAAIMAHEIDDWEGVFENAPESYIDRASFVNQMRKASDFCLALCYEVGVSELYIMFMHWNVMLSELSLGDFHYSAWQKSGEICDAVVAMGLHREDRLSAGAPFWLVQLRKKIFVFAYTRDKMTATFFGRPPRLAYKYCNVSLPLDLSDDELLLEGAELQKAIDSLTLDGWSTTNDPETGLSQSSTRTRLFFALSRVREEILDIALRPLNALAYDNTTEIMAQAEKVRSSLKSIQERLRHFIGDMPENEYVRTELHSMVGLSNRGPHRSQFSRSLDAYLPLLYRASGVHAEFLLARALVTRGLMDYKELASISKRLLELVLIGVGRKDDYRNMRSEMAYMYIIYGLPSAGVLAIELLKYTQSRNSPPFSRSEVIQDISVFIAALGALDPRGGNYSVCNQGRLALRRLLDQTLNAPPLPPPGQMTAQREFPLLDEINFSFPTENDIDFFQWLENTEFAQDV</sequence>
<gene>
    <name evidence="6" type="ORF">R9X50_00061300</name>
</gene>
<dbReference type="GO" id="GO:0006351">
    <property type="term" value="P:DNA-templated transcription"/>
    <property type="evidence" value="ECO:0007669"/>
    <property type="project" value="InterPro"/>
</dbReference>
<evidence type="ECO:0000256" key="1">
    <source>
        <dbReference type="ARBA" id="ARBA00004123"/>
    </source>
</evidence>
<evidence type="ECO:0000256" key="4">
    <source>
        <dbReference type="SAM" id="MobiDB-lite"/>
    </source>
</evidence>
<keyword evidence="2" id="KW-0479">Metal-binding</keyword>
<keyword evidence="7" id="KW-1185">Reference proteome</keyword>
<evidence type="ECO:0000256" key="3">
    <source>
        <dbReference type="ARBA" id="ARBA00023242"/>
    </source>
</evidence>
<dbReference type="InterPro" id="IPR036864">
    <property type="entry name" value="Zn2-C6_fun-type_DNA-bd_sf"/>
</dbReference>
<dbReference type="EMBL" id="CP138580">
    <property type="protein sequence ID" value="WPG97832.1"/>
    <property type="molecule type" value="Genomic_DNA"/>
</dbReference>
<evidence type="ECO:0000313" key="7">
    <source>
        <dbReference type="Proteomes" id="UP001303373"/>
    </source>
</evidence>
<dbReference type="GO" id="GO:0003677">
    <property type="term" value="F:DNA binding"/>
    <property type="evidence" value="ECO:0007669"/>
    <property type="project" value="InterPro"/>
</dbReference>
<protein>
    <recommendedName>
        <fullName evidence="5">Zn(2)-C6 fungal-type domain-containing protein</fullName>
    </recommendedName>
</protein>
<feature type="region of interest" description="Disordered" evidence="4">
    <location>
        <begin position="70"/>
        <end position="108"/>
    </location>
</feature>
<feature type="compositionally biased region" description="Low complexity" evidence="4">
    <location>
        <begin position="99"/>
        <end position="108"/>
    </location>
</feature>
<dbReference type="InterPro" id="IPR007219">
    <property type="entry name" value="XnlR_reg_dom"/>
</dbReference>
<dbReference type="CDD" id="cd00067">
    <property type="entry name" value="GAL4"/>
    <property type="match status" value="1"/>
</dbReference>
<reference evidence="6 7" key="1">
    <citation type="submission" date="2023-11" db="EMBL/GenBank/DDBJ databases">
        <title>An acidophilic fungus is an integral part of prey digestion in a carnivorous sundew plant.</title>
        <authorList>
            <person name="Tsai I.J."/>
        </authorList>
    </citation>
    <scope>NUCLEOTIDE SEQUENCE [LARGE SCALE GENOMIC DNA]</scope>
    <source>
        <strain evidence="6">169a</strain>
    </source>
</reference>
<dbReference type="PANTHER" id="PTHR31001">
    <property type="entry name" value="UNCHARACTERIZED TRANSCRIPTIONAL REGULATORY PROTEIN"/>
    <property type="match status" value="1"/>
</dbReference>
<dbReference type="GO" id="GO:0008270">
    <property type="term" value="F:zinc ion binding"/>
    <property type="evidence" value="ECO:0007669"/>
    <property type="project" value="InterPro"/>
</dbReference>
<dbReference type="Gene3D" id="4.10.240.10">
    <property type="entry name" value="Zn(2)-C6 fungal-type DNA-binding domain"/>
    <property type="match status" value="1"/>
</dbReference>
<keyword evidence="3" id="KW-0539">Nucleus</keyword>
<dbReference type="InterPro" id="IPR050613">
    <property type="entry name" value="Sec_Metabolite_Reg"/>
</dbReference>
<dbReference type="Pfam" id="PF00172">
    <property type="entry name" value="Zn_clus"/>
    <property type="match status" value="1"/>
</dbReference>
<dbReference type="Pfam" id="PF04082">
    <property type="entry name" value="Fungal_trans"/>
    <property type="match status" value="1"/>
</dbReference>